<dbReference type="AlphaFoldDB" id="A0A3S9HPI2"/>
<dbReference type="EMBL" id="CP034464">
    <property type="protein sequence ID" value="AZP14020.1"/>
    <property type="molecule type" value="Genomic_DNA"/>
</dbReference>
<name>A0A3S9HPI2_9BURK</name>
<protein>
    <submittedName>
        <fullName evidence="1">Uncharacterized protein</fullName>
    </submittedName>
</protein>
<dbReference type="KEGG" id="upv:EJN92_19685"/>
<dbReference type="OrthoDB" id="9017279at2"/>
<sequence>MTTVIRRTFQSSPFRNTHDTWMAIVELLTGGKSTEARKALVAVAGVAASCIADQCPRSAPIIVTCDGPRTRIYCLYDDDALEGSDAQESALGFDALNGDWGISIPCNKDELSWVVSALAEHSARITARDMESGLTTNEIPAASGASLVLDVEGFMK</sequence>
<organism evidence="1 2">
    <name type="scientific">Undibacterium parvum</name>
    <dbReference type="NCBI Taxonomy" id="401471"/>
    <lineage>
        <taxon>Bacteria</taxon>
        <taxon>Pseudomonadati</taxon>
        <taxon>Pseudomonadota</taxon>
        <taxon>Betaproteobacteria</taxon>
        <taxon>Burkholderiales</taxon>
        <taxon>Oxalobacteraceae</taxon>
        <taxon>Undibacterium</taxon>
    </lineage>
</organism>
<accession>A0A3S9HPI2</accession>
<reference evidence="1 2" key="1">
    <citation type="journal article" date="2011" name="Int. J. Syst. Evol. Microbiol.">
        <title>Description of Undibacterium oligocarboniphilum sp. nov., isolated from purified water, and Undibacterium pigrum strain CCUG 49012 as the type strain of Undibacterium parvum sp. nov., and emended descriptions of the genus Undibacterium and the species Undibacterium pigrum.</title>
        <authorList>
            <person name="Eder W."/>
            <person name="Wanner G."/>
            <person name="Ludwig W."/>
            <person name="Busse H.J."/>
            <person name="Ziemke-Kageler F."/>
            <person name="Lang E."/>
        </authorList>
    </citation>
    <scope>NUCLEOTIDE SEQUENCE [LARGE SCALE GENOMIC DNA]</scope>
    <source>
        <strain evidence="1 2">DSM 23061</strain>
    </source>
</reference>
<dbReference type="RefSeq" id="WP_126129381.1">
    <property type="nucleotide sequence ID" value="NZ_CP034464.1"/>
</dbReference>
<evidence type="ECO:0000313" key="2">
    <source>
        <dbReference type="Proteomes" id="UP000275663"/>
    </source>
</evidence>
<dbReference type="Proteomes" id="UP000275663">
    <property type="component" value="Chromosome"/>
</dbReference>
<proteinExistence type="predicted"/>
<evidence type="ECO:0000313" key="1">
    <source>
        <dbReference type="EMBL" id="AZP14020.1"/>
    </source>
</evidence>
<keyword evidence="2" id="KW-1185">Reference proteome</keyword>
<gene>
    <name evidence="1" type="ORF">EJN92_19685</name>
</gene>